<evidence type="ECO:0000256" key="2">
    <source>
        <dbReference type="ARBA" id="ARBA00022679"/>
    </source>
</evidence>
<name>A0ABU0EFG1_9CELL</name>
<accession>A0ABU0EFG1</accession>
<keyword evidence="1" id="KW-0328">Glycosyltransferase</keyword>
<keyword evidence="2" id="KW-0808">Transferase</keyword>
<comment type="similarity">
    <text evidence="3">Belongs to the glycosyl hydrolase 130 family.</text>
</comment>
<dbReference type="Proteomes" id="UP001239626">
    <property type="component" value="Unassembled WGS sequence"/>
</dbReference>
<gene>
    <name evidence="4" type="ORF">J2X26_002102</name>
</gene>
<dbReference type="PANTHER" id="PTHR34106:SF4">
    <property type="entry name" value="BLL5143 PROTEIN"/>
    <property type="match status" value="1"/>
</dbReference>
<dbReference type="RefSeq" id="WP_307492039.1">
    <property type="nucleotide sequence ID" value="NZ_JAUSVB010000002.1"/>
</dbReference>
<evidence type="ECO:0000313" key="5">
    <source>
        <dbReference type="Proteomes" id="UP001239626"/>
    </source>
</evidence>
<dbReference type="PANTHER" id="PTHR34106">
    <property type="entry name" value="GLYCOSIDASE"/>
    <property type="match status" value="1"/>
</dbReference>
<dbReference type="EMBL" id="JAUSVB010000002">
    <property type="protein sequence ID" value="MDQ0373791.1"/>
    <property type="molecule type" value="Genomic_DNA"/>
</dbReference>
<organism evidence="4 5">
    <name type="scientific">Cellulomonas humilata</name>
    <dbReference type="NCBI Taxonomy" id="144055"/>
    <lineage>
        <taxon>Bacteria</taxon>
        <taxon>Bacillati</taxon>
        <taxon>Actinomycetota</taxon>
        <taxon>Actinomycetes</taxon>
        <taxon>Micrococcales</taxon>
        <taxon>Cellulomonadaceae</taxon>
        <taxon>Cellulomonas</taxon>
    </lineage>
</organism>
<keyword evidence="4" id="KW-0378">Hydrolase</keyword>
<dbReference type="SUPFAM" id="SSF75005">
    <property type="entry name" value="Arabinanase/levansucrase/invertase"/>
    <property type="match status" value="1"/>
</dbReference>
<dbReference type="CDD" id="cd18613">
    <property type="entry name" value="GH130"/>
    <property type="match status" value="1"/>
</dbReference>
<dbReference type="Gene3D" id="2.115.10.20">
    <property type="entry name" value="Glycosyl hydrolase domain, family 43"/>
    <property type="match status" value="1"/>
</dbReference>
<dbReference type="InterPro" id="IPR007184">
    <property type="entry name" value="Mannoside_phosphorylase"/>
</dbReference>
<evidence type="ECO:0000256" key="3">
    <source>
        <dbReference type="ARBA" id="ARBA00024356"/>
    </source>
</evidence>
<sequence>MTAVDAPPLLRRTHHVLRPDATRVVSTPFLPGEEIEGAGLSRRAVVLARLLALPDAEVDTALIEVLTSFSARHHDLVGLLDERFALVARHVEDAGVLSLERRRLIGACMSQEYAIESAALFNPSMVAHPDQSGLPEGALRFVMSVRGVGEGHVSSVGLRTGVVDAADELTFDTPGPTTTVPVRHDIEHSRADLRRQNDELAGDRDDADELLRALPDLFGPTAVETSPRLAWLSACSYDVTFPAPSAIDSRVLMPRSPAERCGIEDLRLVEVAHTDGRSAYLGTYTAFDGESVAPHLLETDDFTTFRVRRMTGPGAKNKGMAIFPRRVGGRYLALSRWDRESNSLASSDDLLHWDDLGTLSAPARAWEIIQVGNCGSPVETADGWLVLTHGVGPMRQYGIGAMLLDLDDPRRVLGSLAAPLLTPSVDERDGYVPNVVYSCGAMLHGQTLVLPYGCSDAAIRVALVDLPALLARIVPRS</sequence>
<dbReference type="InterPro" id="IPR023296">
    <property type="entry name" value="Glyco_hydro_beta-prop_sf"/>
</dbReference>
<evidence type="ECO:0000256" key="1">
    <source>
        <dbReference type="ARBA" id="ARBA00022676"/>
    </source>
</evidence>
<dbReference type="Pfam" id="PF04041">
    <property type="entry name" value="Glyco_hydro_130"/>
    <property type="match status" value="1"/>
</dbReference>
<evidence type="ECO:0000313" key="4">
    <source>
        <dbReference type="EMBL" id="MDQ0373791.1"/>
    </source>
</evidence>
<keyword evidence="5" id="KW-1185">Reference proteome</keyword>
<reference evidence="4 5" key="1">
    <citation type="submission" date="2023-07" db="EMBL/GenBank/DDBJ databases">
        <title>Sorghum-associated microbial communities from plants grown in Nebraska, USA.</title>
        <authorList>
            <person name="Schachtman D."/>
        </authorList>
    </citation>
    <scope>NUCLEOTIDE SEQUENCE [LARGE SCALE GENOMIC DNA]</scope>
    <source>
        <strain evidence="4 5">BE332</strain>
    </source>
</reference>
<comment type="caution">
    <text evidence="4">The sequence shown here is derived from an EMBL/GenBank/DDBJ whole genome shotgun (WGS) entry which is preliminary data.</text>
</comment>
<dbReference type="GO" id="GO:0016787">
    <property type="term" value="F:hydrolase activity"/>
    <property type="evidence" value="ECO:0007669"/>
    <property type="project" value="UniProtKB-KW"/>
</dbReference>
<proteinExistence type="inferred from homology"/>
<protein>
    <submittedName>
        <fullName evidence="4">GH43/DUF377 family glycosyl hydrolase</fullName>
    </submittedName>
</protein>